<dbReference type="EMBL" id="CP058561">
    <property type="protein sequence ID" value="QUH28280.1"/>
    <property type="molecule type" value="Genomic_DNA"/>
</dbReference>
<proteinExistence type="predicted"/>
<dbReference type="RefSeq" id="WP_212692531.1">
    <property type="nucleotide sequence ID" value="NZ_CP058561.1"/>
</dbReference>
<protein>
    <submittedName>
        <fullName evidence="1">Uncharacterized protein</fullName>
    </submittedName>
</protein>
<reference evidence="1 2" key="1">
    <citation type="submission" date="2020-07" db="EMBL/GenBank/DDBJ databases">
        <title>Vallitalea guaymasensis genome.</title>
        <authorList>
            <person name="Postec A."/>
        </authorList>
    </citation>
    <scope>NUCLEOTIDE SEQUENCE [LARGE SCALE GENOMIC DNA]</scope>
    <source>
        <strain evidence="1 2">Ra1766G1</strain>
    </source>
</reference>
<keyword evidence="2" id="KW-1185">Reference proteome</keyword>
<dbReference type="AlphaFoldDB" id="A0A8J8M8U9"/>
<accession>A0A8J8M8U9</accession>
<evidence type="ECO:0000313" key="2">
    <source>
        <dbReference type="Proteomes" id="UP000677305"/>
    </source>
</evidence>
<name>A0A8J8M8U9_9FIRM</name>
<dbReference type="KEGG" id="vgu:HYG85_04855"/>
<dbReference type="Proteomes" id="UP000677305">
    <property type="component" value="Chromosome"/>
</dbReference>
<sequence length="86" mass="10281">MIKLDEEIFKECGYPYLKGGYFECTPPFNYIIFKLINKRFASGIIYNKDSQPYGYIQGEFKNGEFIGKWDIRKKRILEKFISYKKA</sequence>
<evidence type="ECO:0000313" key="1">
    <source>
        <dbReference type="EMBL" id="QUH28280.1"/>
    </source>
</evidence>
<gene>
    <name evidence="1" type="ORF">HYG85_04855</name>
</gene>
<organism evidence="1 2">
    <name type="scientific">Vallitalea guaymasensis</name>
    <dbReference type="NCBI Taxonomy" id="1185412"/>
    <lineage>
        <taxon>Bacteria</taxon>
        <taxon>Bacillati</taxon>
        <taxon>Bacillota</taxon>
        <taxon>Clostridia</taxon>
        <taxon>Lachnospirales</taxon>
        <taxon>Vallitaleaceae</taxon>
        <taxon>Vallitalea</taxon>
    </lineage>
</organism>